<dbReference type="PANTHER" id="PTHR47723">
    <property type="entry name" value="OS05G0353850 PROTEIN"/>
    <property type="match status" value="1"/>
</dbReference>
<evidence type="ECO:0000313" key="2">
    <source>
        <dbReference type="EMBL" id="KAE8710815.1"/>
    </source>
</evidence>
<dbReference type="InterPro" id="IPR012337">
    <property type="entry name" value="RNaseH-like_sf"/>
</dbReference>
<name>A0A6A3B6A3_HIBSY</name>
<accession>A0A6A3B6A3</accession>
<feature type="domain" description="RNase H type-1" evidence="1">
    <location>
        <begin position="17"/>
        <end position="89"/>
    </location>
</feature>
<dbReference type="InterPro" id="IPR036397">
    <property type="entry name" value="RNaseH_sf"/>
</dbReference>
<dbReference type="InterPro" id="IPR044730">
    <property type="entry name" value="RNase_H-like_dom_plant"/>
</dbReference>
<dbReference type="Gene3D" id="3.30.420.10">
    <property type="entry name" value="Ribonuclease H-like superfamily/Ribonuclease H"/>
    <property type="match status" value="1"/>
</dbReference>
<dbReference type="Proteomes" id="UP000436088">
    <property type="component" value="Unassembled WGS sequence"/>
</dbReference>
<dbReference type="InterPro" id="IPR053151">
    <property type="entry name" value="RNase_H-like"/>
</dbReference>
<dbReference type="GO" id="GO:0004523">
    <property type="term" value="F:RNA-DNA hybrid ribonuclease activity"/>
    <property type="evidence" value="ECO:0007669"/>
    <property type="project" value="InterPro"/>
</dbReference>
<dbReference type="PANTHER" id="PTHR47723:SF19">
    <property type="entry name" value="POLYNUCLEOTIDYL TRANSFERASE, RIBONUCLEASE H-LIKE SUPERFAMILY PROTEIN"/>
    <property type="match status" value="1"/>
</dbReference>
<dbReference type="Pfam" id="PF13456">
    <property type="entry name" value="RVT_3"/>
    <property type="match status" value="1"/>
</dbReference>
<dbReference type="AlphaFoldDB" id="A0A6A3B6A3"/>
<dbReference type="GO" id="GO:0003676">
    <property type="term" value="F:nucleic acid binding"/>
    <property type="evidence" value="ECO:0007669"/>
    <property type="project" value="InterPro"/>
</dbReference>
<reference evidence="2" key="1">
    <citation type="submission" date="2019-09" db="EMBL/GenBank/DDBJ databases">
        <title>Draft genome information of white flower Hibiscus syriacus.</title>
        <authorList>
            <person name="Kim Y.-M."/>
        </authorList>
    </citation>
    <scope>NUCLEOTIDE SEQUENCE [LARGE SCALE GENOMIC DNA]</scope>
    <source>
        <strain evidence="2">YM2019G1</strain>
    </source>
</reference>
<dbReference type="CDD" id="cd06222">
    <property type="entry name" value="RNase_H_like"/>
    <property type="match status" value="1"/>
</dbReference>
<evidence type="ECO:0000313" key="3">
    <source>
        <dbReference type="Proteomes" id="UP000436088"/>
    </source>
</evidence>
<sequence length="133" mass="14801">MEIRWHPPPRHWVALKTDGSVCPNTNSASIGGFLHDSAGNWICGFTCAIKTSTALQTEFWAIHDGLYLAWQLGFRFVQIQSDAISVIKYPAAASPGCINGIGISTLLEFTERRTPLLMLWQRTLPKLFSTCFS</sequence>
<protein>
    <recommendedName>
        <fullName evidence="1">RNase H type-1 domain-containing protein</fullName>
    </recommendedName>
</protein>
<organism evidence="2 3">
    <name type="scientific">Hibiscus syriacus</name>
    <name type="common">Rose of Sharon</name>
    <dbReference type="NCBI Taxonomy" id="106335"/>
    <lineage>
        <taxon>Eukaryota</taxon>
        <taxon>Viridiplantae</taxon>
        <taxon>Streptophyta</taxon>
        <taxon>Embryophyta</taxon>
        <taxon>Tracheophyta</taxon>
        <taxon>Spermatophyta</taxon>
        <taxon>Magnoliopsida</taxon>
        <taxon>eudicotyledons</taxon>
        <taxon>Gunneridae</taxon>
        <taxon>Pentapetalae</taxon>
        <taxon>rosids</taxon>
        <taxon>malvids</taxon>
        <taxon>Malvales</taxon>
        <taxon>Malvaceae</taxon>
        <taxon>Malvoideae</taxon>
        <taxon>Hibiscus</taxon>
    </lineage>
</organism>
<evidence type="ECO:0000259" key="1">
    <source>
        <dbReference type="Pfam" id="PF13456"/>
    </source>
</evidence>
<proteinExistence type="predicted"/>
<dbReference type="InterPro" id="IPR002156">
    <property type="entry name" value="RNaseH_domain"/>
</dbReference>
<keyword evidence="3" id="KW-1185">Reference proteome</keyword>
<dbReference type="SUPFAM" id="SSF53098">
    <property type="entry name" value="Ribonuclease H-like"/>
    <property type="match status" value="1"/>
</dbReference>
<dbReference type="EMBL" id="VEPZ02000927">
    <property type="protein sequence ID" value="KAE8710815.1"/>
    <property type="molecule type" value="Genomic_DNA"/>
</dbReference>
<comment type="caution">
    <text evidence="2">The sequence shown here is derived from an EMBL/GenBank/DDBJ whole genome shotgun (WGS) entry which is preliminary data.</text>
</comment>
<gene>
    <name evidence="2" type="ORF">F3Y22_tig00110319pilonHSYRG00408</name>
</gene>